<gene>
    <name evidence="13" type="ORF">M1O15_30210</name>
</gene>
<keyword evidence="5" id="KW-0378">Hydrolase</keyword>
<dbReference type="Pfam" id="PF00912">
    <property type="entry name" value="Transgly"/>
    <property type="match status" value="1"/>
</dbReference>
<keyword evidence="4" id="KW-0808">Transferase</keyword>
<dbReference type="SUPFAM" id="SSF53955">
    <property type="entry name" value="Lysozyme-like"/>
    <property type="match status" value="1"/>
</dbReference>
<evidence type="ECO:0000256" key="7">
    <source>
        <dbReference type="ARBA" id="ARBA00034000"/>
    </source>
</evidence>
<dbReference type="EMBL" id="JALPTH010000046">
    <property type="protein sequence ID" value="MCK8681598.1"/>
    <property type="molecule type" value="Genomic_DNA"/>
</dbReference>
<comment type="catalytic activity">
    <reaction evidence="8">
        <text>[GlcNAc-(1-&gt;4)-Mur2Ac(oyl-L-Ala-gamma-D-Glu-L-Lys-D-Ala-D-Ala)](n)-di-trans,octa-cis-undecaprenyl diphosphate + beta-D-GlcNAc-(1-&gt;4)-Mur2Ac(oyl-L-Ala-gamma-D-Glu-L-Lys-D-Ala-D-Ala)-di-trans,octa-cis-undecaprenyl diphosphate = [GlcNAc-(1-&gt;4)-Mur2Ac(oyl-L-Ala-gamma-D-Glu-L-Lys-D-Ala-D-Ala)](n+1)-di-trans,octa-cis-undecaprenyl diphosphate + di-trans,octa-cis-undecaprenyl diphosphate + H(+)</text>
        <dbReference type="Rhea" id="RHEA:23708"/>
        <dbReference type="Rhea" id="RHEA-COMP:9602"/>
        <dbReference type="Rhea" id="RHEA-COMP:9603"/>
        <dbReference type="ChEBI" id="CHEBI:15378"/>
        <dbReference type="ChEBI" id="CHEBI:58405"/>
        <dbReference type="ChEBI" id="CHEBI:60033"/>
        <dbReference type="ChEBI" id="CHEBI:78435"/>
        <dbReference type="EC" id="2.4.99.28"/>
    </reaction>
</comment>
<evidence type="ECO:0000259" key="12">
    <source>
        <dbReference type="Pfam" id="PF00912"/>
    </source>
</evidence>
<dbReference type="InterPro" id="IPR001264">
    <property type="entry name" value="Glyco_trans_51"/>
</dbReference>
<evidence type="ECO:0000259" key="11">
    <source>
        <dbReference type="Pfam" id="PF00905"/>
    </source>
</evidence>
<feature type="compositionally biased region" description="Gly residues" evidence="9">
    <location>
        <begin position="723"/>
        <end position="732"/>
    </location>
</feature>
<evidence type="ECO:0000256" key="9">
    <source>
        <dbReference type="SAM" id="MobiDB-lite"/>
    </source>
</evidence>
<feature type="compositionally biased region" description="Low complexity" evidence="9">
    <location>
        <begin position="661"/>
        <end position="715"/>
    </location>
</feature>
<dbReference type="RefSeq" id="WP_248637422.1">
    <property type="nucleotide sequence ID" value="NZ_JALPTH010000046.1"/>
</dbReference>
<evidence type="ECO:0000256" key="6">
    <source>
        <dbReference type="ARBA" id="ARBA00023268"/>
    </source>
</evidence>
<dbReference type="InterPro" id="IPR036950">
    <property type="entry name" value="PBP_transglycosylase"/>
</dbReference>
<feature type="transmembrane region" description="Helical" evidence="10">
    <location>
        <begin position="24"/>
        <end position="46"/>
    </location>
</feature>
<dbReference type="Pfam" id="PF00905">
    <property type="entry name" value="Transpeptidase"/>
    <property type="match status" value="1"/>
</dbReference>
<feature type="compositionally biased region" description="Low complexity" evidence="9">
    <location>
        <begin position="734"/>
        <end position="751"/>
    </location>
</feature>
<evidence type="ECO:0000256" key="8">
    <source>
        <dbReference type="ARBA" id="ARBA00049902"/>
    </source>
</evidence>
<feature type="domain" description="Penicillin-binding protein transpeptidase" evidence="11">
    <location>
        <begin position="344"/>
        <end position="596"/>
    </location>
</feature>
<reference evidence="13 14" key="1">
    <citation type="submission" date="2022-04" db="EMBL/GenBank/DDBJ databases">
        <title>Streptomyces sp. nov. LCR6-01 isolated from Lichen of Dirinaria sp.</title>
        <authorList>
            <person name="Kanchanasin P."/>
            <person name="Tanasupawat S."/>
            <person name="Phongsopitanun W."/>
        </authorList>
    </citation>
    <scope>NUCLEOTIDE SEQUENCE [LARGE SCALE GENOMIC DNA]</scope>
    <source>
        <strain evidence="13 14">LCR6-01</strain>
    </source>
</reference>
<accession>A0ABT0IJT4</accession>
<evidence type="ECO:0000256" key="5">
    <source>
        <dbReference type="ARBA" id="ARBA00022801"/>
    </source>
</evidence>
<dbReference type="InterPro" id="IPR050396">
    <property type="entry name" value="Glycosyltr_51/Transpeptidase"/>
</dbReference>
<evidence type="ECO:0000256" key="4">
    <source>
        <dbReference type="ARBA" id="ARBA00022679"/>
    </source>
</evidence>
<dbReference type="Gene3D" id="3.40.710.10">
    <property type="entry name" value="DD-peptidase/beta-lactamase superfamily"/>
    <property type="match status" value="1"/>
</dbReference>
<name>A0ABT0IJT4_9ACTN</name>
<dbReference type="PANTHER" id="PTHR32282:SF34">
    <property type="entry name" value="PENICILLIN-BINDING PROTEIN 1A"/>
    <property type="match status" value="1"/>
</dbReference>
<dbReference type="Gene3D" id="1.10.3810.10">
    <property type="entry name" value="Biosynthetic peptidoglycan transglycosylase-like"/>
    <property type="match status" value="1"/>
</dbReference>
<feature type="domain" description="Glycosyl transferase family 51" evidence="12">
    <location>
        <begin position="67"/>
        <end position="244"/>
    </location>
</feature>
<dbReference type="SUPFAM" id="SSF56601">
    <property type="entry name" value="beta-lactamase/transpeptidase-like"/>
    <property type="match status" value="1"/>
</dbReference>
<keyword evidence="10" id="KW-1133">Transmembrane helix</keyword>
<keyword evidence="6" id="KW-0511">Multifunctional enzyme</keyword>
<feature type="region of interest" description="Disordered" evidence="9">
    <location>
        <begin position="522"/>
        <end position="541"/>
    </location>
</feature>
<comment type="caution">
    <text evidence="13">The sequence shown here is derived from an EMBL/GenBank/DDBJ whole genome shotgun (WGS) entry which is preliminary data.</text>
</comment>
<comment type="catalytic activity">
    <reaction evidence="7">
        <text>Preferential cleavage: (Ac)2-L-Lys-D-Ala-|-D-Ala. Also transpeptidation of peptidyl-alanyl moieties that are N-acyl substituents of D-alanine.</text>
        <dbReference type="EC" id="3.4.16.4"/>
    </reaction>
</comment>
<feature type="region of interest" description="Disordered" evidence="9">
    <location>
        <begin position="644"/>
        <end position="751"/>
    </location>
</feature>
<evidence type="ECO:0000256" key="1">
    <source>
        <dbReference type="ARBA" id="ARBA00022645"/>
    </source>
</evidence>
<keyword evidence="10" id="KW-0472">Membrane</keyword>
<sequence>MGAASAETGGAAIRKRRFFTWRRLLGTFLGLCLLAMAAFYVVYLLVPVPSANADAIRQSNVYKYSNGKVFARTGKVNREIVDLTKIPDNVEKAFVAAENKSFYEDSGVDIKGTARGLLNTVTGQGKQGGSTITQQYVKNYYLNQDQTATRKLKELVISLKVDQRMAKEEILAGYLNTSYYGRNAYGIQAAAQAYYRVDADELTVEQGAYLASLLQAPSQYDWAVAGENGRTQVKQRWNYVLNNMVEENWLTSAERAGMTFPVPKQPKAPLGMEGQRGYIVEAANKELVEQGGITEAELKAGGWTITLNIDEKRQKQLEKAVKRKLEDNLDRKGSKVDATVQAGATSVDPKTGGVVALYGGVGATEHWTSNATRRDYQPASTFKPLVFASALENGSETQDGRTIGLETVYDGTSRRPVVGSDIPFNPQNDLGVSYDNPTVRTGLARSINSVFAQMIVDVGPGLVKKTALGLGVPDGEGFVKTPAMSLGTMGASTWDMAGVYATLNNHGKKVTPSIVRSAEHKDRTFDRKTDPVGDQAVSRQTADTVTEGLTGVVDNGSGFEANTPAYDAAGKTGTSENNKSAWFAGYTPELTTVVALFGEKPDGTGQVSLTGTAQSGRANGGGFPARIWADYTLGALGGGSDARFDLDVADTVDPGPPTPTDTPSDDPSPSDTPSDDPSPSDTPSDDPSPSDTPSDDPSPSDTPSDDPSPSTTPSDEPTDDGTGDPGDPGGTVEGTIGDPGDGDITLDPVEP</sequence>
<dbReference type="InterPro" id="IPR023346">
    <property type="entry name" value="Lysozyme-like_dom_sf"/>
</dbReference>
<dbReference type="InterPro" id="IPR001460">
    <property type="entry name" value="PCN-bd_Tpept"/>
</dbReference>
<proteinExistence type="predicted"/>
<dbReference type="PANTHER" id="PTHR32282">
    <property type="entry name" value="BINDING PROTEIN TRANSPEPTIDASE, PUTATIVE-RELATED"/>
    <property type="match status" value="1"/>
</dbReference>
<keyword evidence="14" id="KW-1185">Reference proteome</keyword>
<evidence type="ECO:0000313" key="13">
    <source>
        <dbReference type="EMBL" id="MCK8681598.1"/>
    </source>
</evidence>
<keyword evidence="3" id="KW-0328">Glycosyltransferase</keyword>
<dbReference type="InterPro" id="IPR012338">
    <property type="entry name" value="Beta-lactam/transpept-like"/>
</dbReference>
<keyword evidence="10" id="KW-0812">Transmembrane</keyword>
<evidence type="ECO:0000256" key="10">
    <source>
        <dbReference type="SAM" id="Phobius"/>
    </source>
</evidence>
<keyword evidence="2" id="KW-0645">Protease</keyword>
<protein>
    <submittedName>
        <fullName evidence="13">Transglycosylase domain-containing protein</fullName>
    </submittedName>
</protein>
<evidence type="ECO:0000256" key="3">
    <source>
        <dbReference type="ARBA" id="ARBA00022676"/>
    </source>
</evidence>
<feature type="compositionally biased region" description="Basic and acidic residues" evidence="9">
    <location>
        <begin position="522"/>
        <end position="531"/>
    </location>
</feature>
<evidence type="ECO:0000256" key="2">
    <source>
        <dbReference type="ARBA" id="ARBA00022670"/>
    </source>
</evidence>
<organism evidence="13 14">
    <name type="scientific">Streptomyces lichenis</name>
    <dbReference type="NCBI Taxonomy" id="2306967"/>
    <lineage>
        <taxon>Bacteria</taxon>
        <taxon>Bacillati</taxon>
        <taxon>Actinomycetota</taxon>
        <taxon>Actinomycetes</taxon>
        <taxon>Kitasatosporales</taxon>
        <taxon>Streptomycetaceae</taxon>
        <taxon>Streptomyces</taxon>
    </lineage>
</organism>
<keyword evidence="1" id="KW-0121">Carboxypeptidase</keyword>
<evidence type="ECO:0000313" key="14">
    <source>
        <dbReference type="Proteomes" id="UP001522868"/>
    </source>
</evidence>
<dbReference type="Proteomes" id="UP001522868">
    <property type="component" value="Unassembled WGS sequence"/>
</dbReference>